<protein>
    <recommendedName>
        <fullName evidence="1">non-specific serine/threonine protein kinase</fullName>
        <ecNumber evidence="1">2.7.11.1</ecNumber>
    </recommendedName>
</protein>
<evidence type="ECO:0000259" key="10">
    <source>
        <dbReference type="PROSITE" id="PS50011"/>
    </source>
</evidence>
<dbReference type="Proteomes" id="UP001187192">
    <property type="component" value="Unassembled WGS sequence"/>
</dbReference>
<evidence type="ECO:0000313" key="11">
    <source>
        <dbReference type="EMBL" id="GMN62653.1"/>
    </source>
</evidence>
<evidence type="ECO:0000256" key="5">
    <source>
        <dbReference type="ARBA" id="ARBA00022741"/>
    </source>
</evidence>
<evidence type="ECO:0000313" key="12">
    <source>
        <dbReference type="Proteomes" id="UP001187192"/>
    </source>
</evidence>
<dbReference type="SUPFAM" id="SSF56112">
    <property type="entry name" value="Protein kinase-like (PK-like)"/>
    <property type="match status" value="1"/>
</dbReference>
<gene>
    <name evidence="11" type="ORF">TIFTF001_031719</name>
</gene>
<comment type="caution">
    <text evidence="11">The sequence shown here is derived from an EMBL/GenBank/DDBJ whole genome shotgun (WGS) entry which is preliminary data.</text>
</comment>
<comment type="catalytic activity">
    <reaction evidence="8">
        <text>L-threonyl-[protein] + ATP = O-phospho-L-threonyl-[protein] + ADP + H(+)</text>
        <dbReference type="Rhea" id="RHEA:46608"/>
        <dbReference type="Rhea" id="RHEA-COMP:11060"/>
        <dbReference type="Rhea" id="RHEA-COMP:11605"/>
        <dbReference type="ChEBI" id="CHEBI:15378"/>
        <dbReference type="ChEBI" id="CHEBI:30013"/>
        <dbReference type="ChEBI" id="CHEBI:30616"/>
        <dbReference type="ChEBI" id="CHEBI:61977"/>
        <dbReference type="ChEBI" id="CHEBI:456216"/>
        <dbReference type="EC" id="2.7.11.1"/>
    </reaction>
</comment>
<evidence type="ECO:0000256" key="4">
    <source>
        <dbReference type="ARBA" id="ARBA00022729"/>
    </source>
</evidence>
<comment type="catalytic activity">
    <reaction evidence="9">
        <text>L-seryl-[protein] + ATP = O-phospho-L-seryl-[protein] + ADP + H(+)</text>
        <dbReference type="Rhea" id="RHEA:17989"/>
        <dbReference type="Rhea" id="RHEA-COMP:9863"/>
        <dbReference type="Rhea" id="RHEA-COMP:11604"/>
        <dbReference type="ChEBI" id="CHEBI:15378"/>
        <dbReference type="ChEBI" id="CHEBI:29999"/>
        <dbReference type="ChEBI" id="CHEBI:30616"/>
        <dbReference type="ChEBI" id="CHEBI:83421"/>
        <dbReference type="ChEBI" id="CHEBI:456216"/>
        <dbReference type="EC" id="2.7.11.1"/>
    </reaction>
</comment>
<dbReference type="InterPro" id="IPR051343">
    <property type="entry name" value="G-type_lectin_kinases/EP1-like"/>
</dbReference>
<sequence length="244" mass="28082">MASGKNLGGVLLEQSIKELLYQGGNKAIAVKRLEKVVEEGILEFQSEMTTIRRTHHRNLVQLLGFRIEGSKRLLVYEFMSNGSLADLLFKTSVHPTWKERVRFALDVARGLFFLHKECGVHIIHCNLKPQNILLDDTLTAKISDFGFARLLMPKKATIPDQGIETERKRSSFALDQWQKNALISVNKSDIYSFWIVLLEIICFMAGDLNKVVELDEDVNMRTLERMVKVSMWCIQLMIRIYVPR</sequence>
<dbReference type="InterPro" id="IPR011009">
    <property type="entry name" value="Kinase-like_dom_sf"/>
</dbReference>
<name>A0AA88DW11_FICCA</name>
<dbReference type="Gramene" id="FCD_00023981-RA">
    <property type="protein sequence ID" value="FCD_00023981-RA:cds"/>
    <property type="gene ID" value="FCD_00023981"/>
</dbReference>
<accession>A0AA88DW11</accession>
<evidence type="ECO:0000256" key="2">
    <source>
        <dbReference type="ARBA" id="ARBA00022527"/>
    </source>
</evidence>
<dbReference type="GO" id="GO:0004674">
    <property type="term" value="F:protein serine/threonine kinase activity"/>
    <property type="evidence" value="ECO:0007669"/>
    <property type="project" value="UniProtKB-KW"/>
</dbReference>
<keyword evidence="3" id="KW-0808">Transferase</keyword>
<evidence type="ECO:0000256" key="3">
    <source>
        <dbReference type="ARBA" id="ARBA00022679"/>
    </source>
</evidence>
<dbReference type="PANTHER" id="PTHR47976">
    <property type="entry name" value="G-TYPE LECTIN S-RECEPTOR-LIKE SERINE/THREONINE-PROTEIN KINASE SD2-5"/>
    <property type="match status" value="1"/>
</dbReference>
<reference evidence="11" key="1">
    <citation type="submission" date="2023-07" db="EMBL/GenBank/DDBJ databases">
        <title>draft genome sequence of fig (Ficus carica).</title>
        <authorList>
            <person name="Takahashi T."/>
            <person name="Nishimura K."/>
        </authorList>
    </citation>
    <scope>NUCLEOTIDE SEQUENCE</scope>
</reference>
<proteinExistence type="predicted"/>
<organism evidence="11 12">
    <name type="scientific">Ficus carica</name>
    <name type="common">Common fig</name>
    <dbReference type="NCBI Taxonomy" id="3494"/>
    <lineage>
        <taxon>Eukaryota</taxon>
        <taxon>Viridiplantae</taxon>
        <taxon>Streptophyta</taxon>
        <taxon>Embryophyta</taxon>
        <taxon>Tracheophyta</taxon>
        <taxon>Spermatophyta</taxon>
        <taxon>Magnoliopsida</taxon>
        <taxon>eudicotyledons</taxon>
        <taxon>Gunneridae</taxon>
        <taxon>Pentapetalae</taxon>
        <taxon>rosids</taxon>
        <taxon>fabids</taxon>
        <taxon>Rosales</taxon>
        <taxon>Moraceae</taxon>
        <taxon>Ficeae</taxon>
        <taxon>Ficus</taxon>
    </lineage>
</organism>
<dbReference type="EC" id="2.7.11.1" evidence="1"/>
<dbReference type="FunFam" id="1.10.510.10:FF:001023">
    <property type="entry name" value="Os07g0541700 protein"/>
    <property type="match status" value="1"/>
</dbReference>
<keyword evidence="5" id="KW-0547">Nucleotide-binding</keyword>
<keyword evidence="2" id="KW-0723">Serine/threonine-protein kinase</keyword>
<dbReference type="InterPro" id="IPR001245">
    <property type="entry name" value="Ser-Thr/Tyr_kinase_cat_dom"/>
</dbReference>
<evidence type="ECO:0000256" key="8">
    <source>
        <dbReference type="ARBA" id="ARBA00047899"/>
    </source>
</evidence>
<dbReference type="EMBL" id="BTGU01000132">
    <property type="protein sequence ID" value="GMN62653.1"/>
    <property type="molecule type" value="Genomic_DNA"/>
</dbReference>
<dbReference type="Pfam" id="PF07714">
    <property type="entry name" value="PK_Tyr_Ser-Thr"/>
    <property type="match status" value="1"/>
</dbReference>
<keyword evidence="4" id="KW-0732">Signal</keyword>
<evidence type="ECO:0000256" key="9">
    <source>
        <dbReference type="ARBA" id="ARBA00048679"/>
    </source>
</evidence>
<dbReference type="Gene3D" id="1.10.510.10">
    <property type="entry name" value="Transferase(Phosphotransferase) domain 1"/>
    <property type="match status" value="1"/>
</dbReference>
<dbReference type="InterPro" id="IPR000719">
    <property type="entry name" value="Prot_kinase_dom"/>
</dbReference>
<dbReference type="AlphaFoldDB" id="A0AA88DW11"/>
<feature type="domain" description="Protein kinase" evidence="10">
    <location>
        <begin position="1"/>
        <end position="244"/>
    </location>
</feature>
<keyword evidence="12" id="KW-1185">Reference proteome</keyword>
<evidence type="ECO:0000256" key="1">
    <source>
        <dbReference type="ARBA" id="ARBA00012513"/>
    </source>
</evidence>
<keyword evidence="7" id="KW-0067">ATP-binding</keyword>
<keyword evidence="6" id="KW-0418">Kinase</keyword>
<evidence type="ECO:0000256" key="7">
    <source>
        <dbReference type="ARBA" id="ARBA00022840"/>
    </source>
</evidence>
<evidence type="ECO:0000256" key="6">
    <source>
        <dbReference type="ARBA" id="ARBA00022777"/>
    </source>
</evidence>
<dbReference type="GO" id="GO:0005524">
    <property type="term" value="F:ATP binding"/>
    <property type="evidence" value="ECO:0007669"/>
    <property type="project" value="UniProtKB-KW"/>
</dbReference>
<dbReference type="PROSITE" id="PS50011">
    <property type="entry name" value="PROTEIN_KINASE_DOM"/>
    <property type="match status" value="1"/>
</dbReference>
<dbReference type="PANTHER" id="PTHR47976:SF49">
    <property type="entry name" value="RECEPTOR-LIKE SERINE_THREONINE-PROTEIN KINASE"/>
    <property type="match status" value="1"/>
</dbReference>
<dbReference type="Gene3D" id="3.30.200.20">
    <property type="entry name" value="Phosphorylase Kinase, domain 1"/>
    <property type="match status" value="1"/>
</dbReference>